<gene>
    <name evidence="4" type="ORF">ACFO0D_14295</name>
</gene>
<protein>
    <submittedName>
        <fullName evidence="4">GNAT family N-acetyltransferase</fullName>
        <ecNumber evidence="4">2.3.-.-</ecNumber>
    </submittedName>
</protein>
<dbReference type="RefSeq" id="WP_380062492.1">
    <property type="nucleotide sequence ID" value="NZ_JBHSEI010000010.1"/>
</dbReference>
<dbReference type="Pfam" id="PF00583">
    <property type="entry name" value="Acetyltransf_1"/>
    <property type="match status" value="1"/>
</dbReference>
<feature type="domain" description="N-acetyltransferase" evidence="3">
    <location>
        <begin position="5"/>
        <end position="154"/>
    </location>
</feature>
<dbReference type="EMBL" id="JBHSEI010000010">
    <property type="protein sequence ID" value="MFC4639505.1"/>
    <property type="molecule type" value="Genomic_DNA"/>
</dbReference>
<sequence length="158" mass="16535">MRPALVIGPAGPADLPGLLALQRRAYASEAALYPEATLPPLTETLAELAAEAGRQTLLTGRLDGQLVATVRGHVDAAGLGQIGRLAVDPDAQGQGHGTALLGAIEAALPVSTLELFTGARSSANLRLYERLGYRRHRTEVRGGVTMVFLRKPKGPVTP</sequence>
<dbReference type="CDD" id="cd04301">
    <property type="entry name" value="NAT_SF"/>
    <property type="match status" value="1"/>
</dbReference>
<comment type="caution">
    <text evidence="4">The sequence shown here is derived from an EMBL/GenBank/DDBJ whole genome shotgun (WGS) entry which is preliminary data.</text>
</comment>
<organism evidence="4 5">
    <name type="scientific">Deinococcus hohokamensis</name>
    <dbReference type="NCBI Taxonomy" id="309883"/>
    <lineage>
        <taxon>Bacteria</taxon>
        <taxon>Thermotogati</taxon>
        <taxon>Deinococcota</taxon>
        <taxon>Deinococci</taxon>
        <taxon>Deinococcales</taxon>
        <taxon>Deinococcaceae</taxon>
        <taxon>Deinococcus</taxon>
    </lineage>
</organism>
<keyword evidence="2 4" id="KW-0012">Acyltransferase</keyword>
<dbReference type="PANTHER" id="PTHR43877">
    <property type="entry name" value="AMINOALKYLPHOSPHONATE N-ACETYLTRANSFERASE-RELATED-RELATED"/>
    <property type="match status" value="1"/>
</dbReference>
<reference evidence="5" key="1">
    <citation type="journal article" date="2019" name="Int. J. Syst. Evol. Microbiol.">
        <title>The Global Catalogue of Microorganisms (GCM) 10K type strain sequencing project: providing services to taxonomists for standard genome sequencing and annotation.</title>
        <authorList>
            <consortium name="The Broad Institute Genomics Platform"/>
            <consortium name="The Broad Institute Genome Sequencing Center for Infectious Disease"/>
            <person name="Wu L."/>
            <person name="Ma J."/>
        </authorList>
    </citation>
    <scope>NUCLEOTIDE SEQUENCE [LARGE SCALE GENOMIC DNA]</scope>
    <source>
        <strain evidence="5">CCUG 55995</strain>
    </source>
</reference>
<dbReference type="Proteomes" id="UP001595952">
    <property type="component" value="Unassembled WGS sequence"/>
</dbReference>
<dbReference type="EC" id="2.3.-.-" evidence="4"/>
<accession>A0ABV9ICR8</accession>
<dbReference type="InterPro" id="IPR000182">
    <property type="entry name" value="GNAT_dom"/>
</dbReference>
<dbReference type="GO" id="GO:0016746">
    <property type="term" value="F:acyltransferase activity"/>
    <property type="evidence" value="ECO:0007669"/>
    <property type="project" value="UniProtKB-KW"/>
</dbReference>
<dbReference type="Gene3D" id="3.40.630.30">
    <property type="match status" value="1"/>
</dbReference>
<dbReference type="PROSITE" id="PS51186">
    <property type="entry name" value="GNAT"/>
    <property type="match status" value="1"/>
</dbReference>
<evidence type="ECO:0000259" key="3">
    <source>
        <dbReference type="PROSITE" id="PS51186"/>
    </source>
</evidence>
<keyword evidence="1 4" id="KW-0808">Transferase</keyword>
<dbReference type="InterPro" id="IPR016181">
    <property type="entry name" value="Acyl_CoA_acyltransferase"/>
</dbReference>
<keyword evidence="5" id="KW-1185">Reference proteome</keyword>
<evidence type="ECO:0000313" key="4">
    <source>
        <dbReference type="EMBL" id="MFC4639505.1"/>
    </source>
</evidence>
<evidence type="ECO:0000313" key="5">
    <source>
        <dbReference type="Proteomes" id="UP001595952"/>
    </source>
</evidence>
<dbReference type="InterPro" id="IPR050832">
    <property type="entry name" value="Bact_Acetyltransf"/>
</dbReference>
<name>A0ABV9ICR8_9DEIO</name>
<dbReference type="PANTHER" id="PTHR43877:SF2">
    <property type="entry name" value="AMINOALKYLPHOSPHONATE N-ACETYLTRANSFERASE-RELATED"/>
    <property type="match status" value="1"/>
</dbReference>
<proteinExistence type="predicted"/>
<dbReference type="SUPFAM" id="SSF55729">
    <property type="entry name" value="Acyl-CoA N-acyltransferases (Nat)"/>
    <property type="match status" value="1"/>
</dbReference>
<evidence type="ECO:0000256" key="2">
    <source>
        <dbReference type="ARBA" id="ARBA00023315"/>
    </source>
</evidence>
<evidence type="ECO:0000256" key="1">
    <source>
        <dbReference type="ARBA" id="ARBA00022679"/>
    </source>
</evidence>